<dbReference type="InterPro" id="IPR013783">
    <property type="entry name" value="Ig-like_fold"/>
</dbReference>
<dbReference type="InterPro" id="IPR022409">
    <property type="entry name" value="PKD/Chitinase_dom"/>
</dbReference>
<keyword evidence="3" id="KW-1185">Reference proteome</keyword>
<dbReference type="Gene3D" id="2.120.10.30">
    <property type="entry name" value="TolB, C-terminal domain"/>
    <property type="match status" value="1"/>
</dbReference>
<dbReference type="InterPro" id="IPR035986">
    <property type="entry name" value="PKD_dom_sf"/>
</dbReference>
<gene>
    <name evidence="2" type="ORF">ABS768_04115</name>
</gene>
<sequence>MKKIFILLLFTITIHAQEYNIWYFGGNAGLDFNGGVPVAFTDGQLYSPEGSASIADANGELIFYTNGETVWNKNHEIMQNGQELFGHSSSVQSSLIVQQPQSQNIYIIFTTSAIEAEYGLRYSLVDMEHDGGLGAITQKNILLNTPTTEALTATWHSNGEDIWVVAHEYDTSLFTAYLVTANGVMTNPVISDIGFDIEPSGQACLKLSPDGSKLALSRFRMENGTELFDFDTSTGIVSNPVTVTTTSDYYVEFSASGDVLYVSTTVDLLSRKIYQYNLLADIIPASGIEIYNDTLSPSGLSVGALQRGPDDKIYVAIRGRRFLSVIHQPDVIGVDCDFEENGLSLGGIPLIFSTAGLPNTILSPLRIDLTNPSCIGEPSAFSFSSSGLFSNIHWDFGDGSTSQESNPLHTYQQAGNYTVRFTAEQNGVVRSSQAVIEIAPLPSIGQPDDMWMCEESAIHTAVFNLATQNAPILDTLNSIDYTVTYHLSEDEAEAGAGSLSTNFSNTSNPQKIYARVEDINSGCYATTSFDLIVSPKPEIVMPDNYTLCKNASVTLTAPQGLDGYIWSTGETTRSITVDSAGVYILSVIKEINGILCENSKEITVDVSDVPFITQVITSDWTTNNNIISVMTSGGGSYEYSLDGITYQDSPQFYNLESGLYTVYVRDRDGCGIASKEVTLLMYPKFFTPNGDGINETWRIKYAYNEPNMVIHIFDRYGKKITSITGDSQGWNGTYDGKDLPATDYWFIAERQDGRLYKGHFSILR</sequence>
<reference evidence="2 3" key="1">
    <citation type="submission" date="2024-06" db="EMBL/GenBank/DDBJ databases">
        <authorList>
            <person name="Kaempfer P."/>
            <person name="Viver T."/>
        </authorList>
    </citation>
    <scope>NUCLEOTIDE SEQUENCE [LARGE SCALE GENOMIC DNA]</scope>
    <source>
        <strain evidence="2 3">ST-75</strain>
    </source>
</reference>
<protein>
    <submittedName>
        <fullName evidence="2">T9SS type B sorting domain-containing protein</fullName>
    </submittedName>
</protein>
<evidence type="ECO:0000313" key="2">
    <source>
        <dbReference type="EMBL" id="MFL9836669.1"/>
    </source>
</evidence>
<evidence type="ECO:0000259" key="1">
    <source>
        <dbReference type="PROSITE" id="PS50093"/>
    </source>
</evidence>
<dbReference type="SUPFAM" id="SSF49299">
    <property type="entry name" value="PKD domain"/>
    <property type="match status" value="1"/>
</dbReference>
<dbReference type="Gene3D" id="2.60.40.10">
    <property type="entry name" value="Immunoglobulins"/>
    <property type="match status" value="1"/>
</dbReference>
<dbReference type="Pfam" id="PF13585">
    <property type="entry name" value="CHU_C"/>
    <property type="match status" value="1"/>
</dbReference>
<feature type="domain" description="PKD" evidence="1">
    <location>
        <begin position="362"/>
        <end position="426"/>
    </location>
</feature>
<dbReference type="EMBL" id="JBELQB010000003">
    <property type="protein sequence ID" value="MFL9836669.1"/>
    <property type="molecule type" value="Genomic_DNA"/>
</dbReference>
<dbReference type="RefSeq" id="WP_408073701.1">
    <property type="nucleotide sequence ID" value="NZ_JBELQB010000003.1"/>
</dbReference>
<dbReference type="InterPro" id="IPR000601">
    <property type="entry name" value="PKD_dom"/>
</dbReference>
<dbReference type="SUPFAM" id="SSF82171">
    <property type="entry name" value="DPP6 N-terminal domain-like"/>
    <property type="match status" value="1"/>
</dbReference>
<comment type="caution">
    <text evidence="2">The sequence shown here is derived from an EMBL/GenBank/DDBJ whole genome shotgun (WGS) entry which is preliminary data.</text>
</comment>
<name>A0ABW8Y8Z4_9FLAO</name>
<dbReference type="InterPro" id="IPR026341">
    <property type="entry name" value="T9SS_type_B"/>
</dbReference>
<dbReference type="Pfam" id="PF18911">
    <property type="entry name" value="PKD_4"/>
    <property type="match status" value="1"/>
</dbReference>
<organism evidence="2 3">
    <name type="scientific">Flavobacterium rhizophilum</name>
    <dbReference type="NCBI Taxonomy" id="3163296"/>
    <lineage>
        <taxon>Bacteria</taxon>
        <taxon>Pseudomonadati</taxon>
        <taxon>Bacteroidota</taxon>
        <taxon>Flavobacteriia</taxon>
        <taxon>Flavobacteriales</taxon>
        <taxon>Flavobacteriaceae</taxon>
        <taxon>Flavobacterium</taxon>
    </lineage>
</organism>
<dbReference type="InterPro" id="IPR011042">
    <property type="entry name" value="6-blade_b-propeller_TolB-like"/>
</dbReference>
<proteinExistence type="predicted"/>
<accession>A0ABW8Y8Z4</accession>
<evidence type="ECO:0000313" key="3">
    <source>
        <dbReference type="Proteomes" id="UP001629059"/>
    </source>
</evidence>
<dbReference type="PROSITE" id="PS50093">
    <property type="entry name" value="PKD"/>
    <property type="match status" value="1"/>
</dbReference>
<dbReference type="SMART" id="SM00089">
    <property type="entry name" value="PKD"/>
    <property type="match status" value="1"/>
</dbReference>
<dbReference type="CDD" id="cd00146">
    <property type="entry name" value="PKD"/>
    <property type="match status" value="1"/>
</dbReference>
<dbReference type="Proteomes" id="UP001629059">
    <property type="component" value="Unassembled WGS sequence"/>
</dbReference>
<dbReference type="NCBIfam" id="TIGR04131">
    <property type="entry name" value="Bac_Flav_CTERM"/>
    <property type="match status" value="1"/>
</dbReference>